<dbReference type="PANTHER" id="PTHR23132">
    <property type="entry name" value="D-ALANINE--D-ALANINE LIGASE"/>
    <property type="match status" value="1"/>
</dbReference>
<dbReference type="GO" id="GO:0046872">
    <property type="term" value="F:metal ion binding"/>
    <property type="evidence" value="ECO:0007669"/>
    <property type="project" value="UniProtKB-KW"/>
</dbReference>
<dbReference type="Pfam" id="PF01820">
    <property type="entry name" value="Dala_Dala_lig_N"/>
    <property type="match status" value="1"/>
</dbReference>
<keyword evidence="15 25" id="KW-0464">Manganese</keyword>
<evidence type="ECO:0000256" key="9">
    <source>
        <dbReference type="ARBA" id="ARBA00022723"/>
    </source>
</evidence>
<evidence type="ECO:0000256" key="23">
    <source>
        <dbReference type="PIRSR" id="PIRSR039102-1"/>
    </source>
</evidence>
<dbReference type="PROSITE" id="PS00844">
    <property type="entry name" value="DALA_DALA_LIGASE_2"/>
    <property type="match status" value="1"/>
</dbReference>
<dbReference type="InterPro" id="IPR011127">
    <property type="entry name" value="Dala_Dala_lig_N"/>
</dbReference>
<dbReference type="Gene3D" id="3.30.1490.20">
    <property type="entry name" value="ATP-grasp fold, A domain"/>
    <property type="match status" value="1"/>
</dbReference>
<dbReference type="PANTHER" id="PTHR23132:SF25">
    <property type="entry name" value="D-ALANINE--D-ALANINE LIGASE A"/>
    <property type="match status" value="1"/>
</dbReference>
<dbReference type="PROSITE" id="PS00843">
    <property type="entry name" value="DALA_DALA_LIGASE_1"/>
    <property type="match status" value="1"/>
</dbReference>
<evidence type="ECO:0000256" key="5">
    <source>
        <dbReference type="ARBA" id="ARBA00010871"/>
    </source>
</evidence>
<evidence type="ECO:0000256" key="12">
    <source>
        <dbReference type="ARBA" id="ARBA00022842"/>
    </source>
</evidence>
<evidence type="ECO:0000256" key="17">
    <source>
        <dbReference type="ARBA" id="ARBA00047614"/>
    </source>
</evidence>
<dbReference type="Gene3D" id="3.30.470.20">
    <property type="entry name" value="ATP-grasp fold, B domain"/>
    <property type="match status" value="1"/>
</dbReference>
<feature type="binding site" evidence="24">
    <location>
        <begin position="219"/>
        <end position="226"/>
    </location>
    <ligand>
        <name>ATP</name>
        <dbReference type="ChEBI" id="CHEBI:30616"/>
    </ligand>
</feature>
<evidence type="ECO:0000256" key="25">
    <source>
        <dbReference type="PIRSR" id="PIRSR039102-3"/>
    </source>
</evidence>
<dbReference type="InterPro" id="IPR011761">
    <property type="entry name" value="ATP-grasp"/>
</dbReference>
<feature type="binding site" evidence="25">
    <location>
        <position position="300"/>
    </location>
    <ligand>
        <name>Mg(2+)</name>
        <dbReference type="ChEBI" id="CHEBI:18420"/>
        <label>1</label>
    </ligand>
</feature>
<reference evidence="28" key="1">
    <citation type="submission" date="2020-02" db="EMBL/GenBank/DDBJ databases">
        <authorList>
            <person name="Meier V. D."/>
        </authorList>
    </citation>
    <scope>NUCLEOTIDE SEQUENCE</scope>
    <source>
        <strain evidence="28">AVDCRST_MAG28</strain>
    </source>
</reference>
<proteinExistence type="inferred from homology"/>
<protein>
    <recommendedName>
        <fullName evidence="19 22">D-alanine--D-alanine ligase</fullName>
        <ecNumber evidence="6 22">6.3.2.4</ecNumber>
    </recommendedName>
    <alternativeName>
        <fullName evidence="21 22">D-Ala-D-Ala ligase</fullName>
    </alternativeName>
    <alternativeName>
        <fullName evidence="20 22">D-alanylalanine synthetase</fullName>
    </alternativeName>
</protein>
<dbReference type="EC" id="6.3.2.4" evidence="6 22"/>
<dbReference type="AlphaFoldDB" id="A0A6J4QTK8"/>
<dbReference type="UniPathway" id="UPA00219"/>
<feature type="binding site" evidence="25">
    <location>
        <position position="314"/>
    </location>
    <ligand>
        <name>Mg(2+)</name>
        <dbReference type="ChEBI" id="CHEBI:18420"/>
        <label>2</label>
    </ligand>
</feature>
<dbReference type="InterPro" id="IPR013815">
    <property type="entry name" value="ATP_grasp_subdomain_1"/>
</dbReference>
<keyword evidence="14 22" id="KW-0573">Peptidoglycan synthesis</keyword>
<sequence>MGAVIRVMVVFGGRSGEHEVSLASARAVMHTLHRGERYEVLPVGITREGYWLSSSDPMRELEELARKAASGDESSVKSLTSATGKLPVDLLDAADVVFPVLHGPYGEDGTIQGMLQLAGVPYVGSGVLASSAGMDKVTMKKIFAFHGLPQVEWLGLTREEWENDRINQIKAIEAALGYPCFVKPSNLGSSVGINKAKDAGELAGALDAAADLDRRIIVEQGVDAREIEVAVLGNEEAEVSSPGEITIAGHDFYDYEAKYTEGGMQLEVPARMPDETASELREIARIAYGAIDAAGMARVDFFLERSTGGLLLNEINTIPGFTPTSVYPKLWSASGLPYEQLLDRLIQLALERHGVA</sequence>
<keyword evidence="16 22" id="KW-0961">Cell wall biogenesis/degradation</keyword>
<dbReference type="GO" id="GO:0005829">
    <property type="term" value="C:cytosol"/>
    <property type="evidence" value="ECO:0007669"/>
    <property type="project" value="TreeGrafter"/>
</dbReference>
<dbReference type="FunFam" id="3.30.1490.20:FF:000007">
    <property type="entry name" value="D-alanine--D-alanine ligase"/>
    <property type="match status" value="1"/>
</dbReference>
<dbReference type="GO" id="GO:0008360">
    <property type="term" value="P:regulation of cell shape"/>
    <property type="evidence" value="ECO:0007669"/>
    <property type="project" value="UniProtKB-KW"/>
</dbReference>
<evidence type="ECO:0000256" key="21">
    <source>
        <dbReference type="ARBA" id="ARBA00077154"/>
    </source>
</evidence>
<dbReference type="GO" id="GO:0008716">
    <property type="term" value="F:D-alanine-D-alanine ligase activity"/>
    <property type="evidence" value="ECO:0007669"/>
    <property type="project" value="UniProtKB-UniRule"/>
</dbReference>
<feature type="binding site" evidence="24">
    <location>
        <begin position="189"/>
        <end position="190"/>
    </location>
    <ligand>
        <name>ATP</name>
        <dbReference type="ChEBI" id="CHEBI:30616"/>
    </ligand>
</feature>
<dbReference type="SUPFAM" id="SSF52440">
    <property type="entry name" value="PreATP-grasp domain"/>
    <property type="match status" value="1"/>
</dbReference>
<comment type="cofactor">
    <cofactor evidence="1">
        <name>Mn(2+)</name>
        <dbReference type="ChEBI" id="CHEBI:29035"/>
    </cofactor>
</comment>
<feature type="binding site" evidence="24">
    <location>
        <begin position="181"/>
        <end position="183"/>
    </location>
    <ligand>
        <name>ATP</name>
        <dbReference type="ChEBI" id="CHEBI:30616"/>
    </ligand>
</feature>
<name>A0A6J4QTK8_9ACTN</name>
<dbReference type="NCBIfam" id="TIGR01205">
    <property type="entry name" value="D_ala_D_alaTIGR"/>
    <property type="match status" value="1"/>
</dbReference>
<evidence type="ECO:0000256" key="26">
    <source>
        <dbReference type="PROSITE-ProRule" id="PRU00409"/>
    </source>
</evidence>
<evidence type="ECO:0000256" key="16">
    <source>
        <dbReference type="ARBA" id="ARBA00023316"/>
    </source>
</evidence>
<dbReference type="InterPro" id="IPR011095">
    <property type="entry name" value="Dala_Dala_lig_C"/>
</dbReference>
<comment type="pathway">
    <text evidence="4 22">Cell wall biogenesis; peptidoglycan biosynthesis.</text>
</comment>
<dbReference type="HAMAP" id="MF_00047">
    <property type="entry name" value="Dala_Dala_lig"/>
    <property type="match status" value="1"/>
</dbReference>
<evidence type="ECO:0000256" key="18">
    <source>
        <dbReference type="ARBA" id="ARBA00060592"/>
    </source>
</evidence>
<evidence type="ECO:0000256" key="13">
    <source>
        <dbReference type="ARBA" id="ARBA00022960"/>
    </source>
</evidence>
<dbReference type="PIRSF" id="PIRSF039102">
    <property type="entry name" value="Ddl/VanB"/>
    <property type="match status" value="1"/>
</dbReference>
<evidence type="ECO:0000256" key="10">
    <source>
        <dbReference type="ARBA" id="ARBA00022741"/>
    </source>
</evidence>
<keyword evidence="8 22" id="KW-0436">Ligase</keyword>
<evidence type="ECO:0000256" key="14">
    <source>
        <dbReference type="ARBA" id="ARBA00022984"/>
    </source>
</evidence>
<evidence type="ECO:0000256" key="6">
    <source>
        <dbReference type="ARBA" id="ARBA00012216"/>
    </source>
</evidence>
<keyword evidence="9 25" id="KW-0479">Metal-binding</keyword>
<keyword evidence="10 24" id="KW-0547">Nucleotide-binding</keyword>
<dbReference type="SUPFAM" id="SSF56059">
    <property type="entry name" value="Glutathione synthetase ATP-binding domain-like"/>
    <property type="match status" value="1"/>
</dbReference>
<evidence type="ECO:0000313" key="28">
    <source>
        <dbReference type="EMBL" id="CAA9449168.1"/>
    </source>
</evidence>
<feature type="binding site" evidence="24">
    <location>
        <position position="136"/>
    </location>
    <ligand>
        <name>ATP</name>
        <dbReference type="ChEBI" id="CHEBI:30616"/>
    </ligand>
</feature>
<feature type="binding site" evidence="25">
    <location>
        <position position="314"/>
    </location>
    <ligand>
        <name>Mg(2+)</name>
        <dbReference type="ChEBI" id="CHEBI:18420"/>
        <label>1</label>
    </ligand>
</feature>
<evidence type="ECO:0000256" key="15">
    <source>
        <dbReference type="ARBA" id="ARBA00023211"/>
    </source>
</evidence>
<dbReference type="NCBIfam" id="NF002528">
    <property type="entry name" value="PRK01966.1-4"/>
    <property type="match status" value="1"/>
</dbReference>
<gene>
    <name evidence="22" type="primary">ddl</name>
    <name evidence="28" type="ORF">AVDCRST_MAG28-1187</name>
</gene>
<keyword evidence="7 22" id="KW-0963">Cytoplasm</keyword>
<evidence type="ECO:0000256" key="22">
    <source>
        <dbReference type="HAMAP-Rule" id="MF_00047"/>
    </source>
</evidence>
<feature type="active site" evidence="23">
    <location>
        <position position="189"/>
    </location>
</feature>
<dbReference type="FunFam" id="3.30.470.20:FF:000008">
    <property type="entry name" value="D-alanine--D-alanine ligase"/>
    <property type="match status" value="1"/>
</dbReference>
<comment type="catalytic activity">
    <reaction evidence="17 22">
        <text>2 D-alanine + ATP = D-alanyl-D-alanine + ADP + phosphate + H(+)</text>
        <dbReference type="Rhea" id="RHEA:11224"/>
        <dbReference type="ChEBI" id="CHEBI:15378"/>
        <dbReference type="ChEBI" id="CHEBI:30616"/>
        <dbReference type="ChEBI" id="CHEBI:43474"/>
        <dbReference type="ChEBI" id="CHEBI:57416"/>
        <dbReference type="ChEBI" id="CHEBI:57822"/>
        <dbReference type="ChEBI" id="CHEBI:456216"/>
        <dbReference type="EC" id="6.3.2.4"/>
    </reaction>
</comment>
<evidence type="ECO:0000256" key="3">
    <source>
        <dbReference type="ARBA" id="ARBA00004496"/>
    </source>
</evidence>
<feature type="binding site" evidence="25">
    <location>
        <position position="316"/>
    </location>
    <ligand>
        <name>Mg(2+)</name>
        <dbReference type="ChEBI" id="CHEBI:18420"/>
        <label>2</label>
    </ligand>
</feature>
<comment type="pathway">
    <text evidence="18">Glycan biosynthesis.</text>
</comment>
<comment type="similarity">
    <text evidence="5 22">Belongs to the D-alanine--D-alanine ligase family.</text>
</comment>
<dbReference type="Pfam" id="PF07478">
    <property type="entry name" value="Dala_Dala_lig_C"/>
    <property type="match status" value="1"/>
</dbReference>
<feature type="active site" evidence="23">
    <location>
        <position position="325"/>
    </location>
</feature>
<evidence type="ECO:0000256" key="8">
    <source>
        <dbReference type="ARBA" id="ARBA00022598"/>
    </source>
</evidence>
<feature type="active site" evidence="23">
    <location>
        <position position="17"/>
    </location>
</feature>
<evidence type="ECO:0000256" key="20">
    <source>
        <dbReference type="ARBA" id="ARBA00076288"/>
    </source>
</evidence>
<evidence type="ECO:0000256" key="19">
    <source>
        <dbReference type="ARBA" id="ARBA00068427"/>
    </source>
</evidence>
<dbReference type="EMBL" id="CADCVE010000026">
    <property type="protein sequence ID" value="CAA9449168.1"/>
    <property type="molecule type" value="Genomic_DNA"/>
</dbReference>
<dbReference type="GO" id="GO:0071555">
    <property type="term" value="P:cell wall organization"/>
    <property type="evidence" value="ECO:0007669"/>
    <property type="project" value="UniProtKB-KW"/>
</dbReference>
<evidence type="ECO:0000256" key="11">
    <source>
        <dbReference type="ARBA" id="ARBA00022840"/>
    </source>
</evidence>
<dbReference type="GO" id="GO:0009252">
    <property type="term" value="P:peptidoglycan biosynthetic process"/>
    <property type="evidence" value="ECO:0007669"/>
    <property type="project" value="UniProtKB-UniRule"/>
</dbReference>
<comment type="function">
    <text evidence="2 22">Cell wall formation.</text>
</comment>
<comment type="subcellular location">
    <subcellularLocation>
        <location evidence="3 22">Cytoplasm</location>
    </subcellularLocation>
</comment>
<dbReference type="InterPro" id="IPR005905">
    <property type="entry name" value="D_ala_D_ala"/>
</dbReference>
<dbReference type="InterPro" id="IPR016185">
    <property type="entry name" value="PreATP-grasp_dom_sf"/>
</dbReference>
<evidence type="ECO:0000256" key="24">
    <source>
        <dbReference type="PIRSR" id="PIRSR039102-2"/>
    </source>
</evidence>
<evidence type="ECO:0000256" key="4">
    <source>
        <dbReference type="ARBA" id="ARBA00004752"/>
    </source>
</evidence>
<comment type="cofactor">
    <cofactor evidence="25">
        <name>Mg(2+)</name>
        <dbReference type="ChEBI" id="CHEBI:18420"/>
    </cofactor>
    <cofactor evidence="25">
        <name>Mn(2+)</name>
        <dbReference type="ChEBI" id="CHEBI:29035"/>
    </cofactor>
    <text evidence="25">Binds 2 magnesium or manganese ions per subunit.</text>
</comment>
<keyword evidence="12 25" id="KW-0460">Magnesium</keyword>
<evidence type="ECO:0000259" key="27">
    <source>
        <dbReference type="PROSITE" id="PS50975"/>
    </source>
</evidence>
<dbReference type="Gene3D" id="3.40.50.20">
    <property type="match status" value="1"/>
</dbReference>
<dbReference type="InterPro" id="IPR000291">
    <property type="entry name" value="D-Ala_lig_Van_CS"/>
</dbReference>
<dbReference type="GO" id="GO:0005524">
    <property type="term" value="F:ATP binding"/>
    <property type="evidence" value="ECO:0007669"/>
    <property type="project" value="UniProtKB-UniRule"/>
</dbReference>
<evidence type="ECO:0000256" key="2">
    <source>
        <dbReference type="ARBA" id="ARBA00003921"/>
    </source>
</evidence>
<organism evidence="28">
    <name type="scientific">uncultured Rubrobacteraceae bacterium</name>
    <dbReference type="NCBI Taxonomy" id="349277"/>
    <lineage>
        <taxon>Bacteria</taxon>
        <taxon>Bacillati</taxon>
        <taxon>Actinomycetota</taxon>
        <taxon>Rubrobacteria</taxon>
        <taxon>Rubrobacterales</taxon>
        <taxon>Rubrobacteraceae</taxon>
        <taxon>environmental samples</taxon>
    </lineage>
</organism>
<keyword evidence="13 22" id="KW-0133">Cell shape</keyword>
<keyword evidence="11 26" id="KW-0067">ATP-binding</keyword>
<dbReference type="PROSITE" id="PS50975">
    <property type="entry name" value="ATP_GRASP"/>
    <property type="match status" value="1"/>
</dbReference>
<evidence type="ECO:0000256" key="7">
    <source>
        <dbReference type="ARBA" id="ARBA00022490"/>
    </source>
</evidence>
<evidence type="ECO:0000256" key="1">
    <source>
        <dbReference type="ARBA" id="ARBA00001936"/>
    </source>
</evidence>
<accession>A0A6J4QTK8</accession>
<feature type="domain" description="ATP-grasp" evidence="27">
    <location>
        <begin position="140"/>
        <end position="347"/>
    </location>
</feature>
<feature type="binding site" evidence="24">
    <location>
        <begin position="313"/>
        <end position="314"/>
    </location>
    <ligand>
        <name>ATP</name>
        <dbReference type="ChEBI" id="CHEBI:30616"/>
    </ligand>
</feature>